<sequence>MYIFDTSPYTSDPLRFTEEEIKNMLPPTYKAWKDSYLTFDFELGREHEKVNLRPEQCWWFAWKILRPFFQSKGYRLYDYDPQNDPGRLPRIVDSPSADSFGLYGDPSKAISHMDQNSTIFGARDSLNRDVVIKLVDKHSPDRPESSIELQILRLLNSPPLRANTRNATVPVLEFLEFHGWIFIVMPTHDCCDAYFLLSSRECLDFACQVLEALSFLHEHNIAHLDVSHENIMINYRGDIPKKRPWDKIKEDFVTHEEPPEFRSTFPIKYTLIDFDHSAYFLPGIPRNKRLISPSNVGRLHRAPEVSGRFKHDPFASDVYQTAVFFFSYFGHIIDSEVPGLLELLQDMSSIYPPDRISMAEAATRMRTLYEKLPSHETLPRHSIEVENYYYVPRSKFRYYREYLKWFISQKWMAILLFFGASDFL</sequence>
<name>A0A9P5Z6A7_9AGAR</name>
<dbReference type="Proteomes" id="UP000807469">
    <property type="component" value="Unassembled WGS sequence"/>
</dbReference>
<dbReference type="SMART" id="SM00220">
    <property type="entry name" value="S_TKc"/>
    <property type="match status" value="1"/>
</dbReference>
<keyword evidence="3" id="KW-1185">Reference proteome</keyword>
<reference evidence="2" key="1">
    <citation type="submission" date="2020-11" db="EMBL/GenBank/DDBJ databases">
        <authorList>
            <consortium name="DOE Joint Genome Institute"/>
            <person name="Ahrendt S."/>
            <person name="Riley R."/>
            <person name="Andreopoulos W."/>
            <person name="Labutti K."/>
            <person name="Pangilinan J."/>
            <person name="Ruiz-Duenas F.J."/>
            <person name="Barrasa J.M."/>
            <person name="Sanchez-Garcia M."/>
            <person name="Camarero S."/>
            <person name="Miyauchi S."/>
            <person name="Serrano A."/>
            <person name="Linde D."/>
            <person name="Babiker R."/>
            <person name="Drula E."/>
            <person name="Ayuso-Fernandez I."/>
            <person name="Pacheco R."/>
            <person name="Padilla G."/>
            <person name="Ferreira P."/>
            <person name="Barriuso J."/>
            <person name="Kellner H."/>
            <person name="Castanera R."/>
            <person name="Alfaro M."/>
            <person name="Ramirez L."/>
            <person name="Pisabarro A.G."/>
            <person name="Kuo A."/>
            <person name="Tritt A."/>
            <person name="Lipzen A."/>
            <person name="He G."/>
            <person name="Yan M."/>
            <person name="Ng V."/>
            <person name="Cullen D."/>
            <person name="Martin F."/>
            <person name="Rosso M.-N."/>
            <person name="Henrissat B."/>
            <person name="Hibbett D."/>
            <person name="Martinez A.T."/>
            <person name="Grigoriev I.V."/>
        </authorList>
    </citation>
    <scope>NUCLEOTIDE SEQUENCE</scope>
    <source>
        <strain evidence="2">CIRM-BRFM 674</strain>
    </source>
</reference>
<dbReference type="GO" id="GO:0044773">
    <property type="term" value="P:mitotic DNA damage checkpoint signaling"/>
    <property type="evidence" value="ECO:0007669"/>
    <property type="project" value="TreeGrafter"/>
</dbReference>
<keyword evidence="2" id="KW-0808">Transferase</keyword>
<dbReference type="SUPFAM" id="SSF56112">
    <property type="entry name" value="Protein kinase-like (PK-like)"/>
    <property type="match status" value="1"/>
</dbReference>
<dbReference type="GO" id="GO:0005524">
    <property type="term" value="F:ATP binding"/>
    <property type="evidence" value="ECO:0007669"/>
    <property type="project" value="InterPro"/>
</dbReference>
<dbReference type="GO" id="GO:0004674">
    <property type="term" value="F:protein serine/threonine kinase activity"/>
    <property type="evidence" value="ECO:0007669"/>
    <property type="project" value="TreeGrafter"/>
</dbReference>
<dbReference type="OrthoDB" id="3224178at2759"/>
<dbReference type="AlphaFoldDB" id="A0A9P5Z6A7"/>
<evidence type="ECO:0000313" key="2">
    <source>
        <dbReference type="EMBL" id="KAF9481616.1"/>
    </source>
</evidence>
<comment type="caution">
    <text evidence="2">The sequence shown here is derived from an EMBL/GenBank/DDBJ whole genome shotgun (WGS) entry which is preliminary data.</text>
</comment>
<keyword evidence="2" id="KW-0418">Kinase</keyword>
<dbReference type="InterPro" id="IPR011009">
    <property type="entry name" value="Kinase-like_dom_sf"/>
</dbReference>
<evidence type="ECO:0000313" key="3">
    <source>
        <dbReference type="Proteomes" id="UP000807469"/>
    </source>
</evidence>
<gene>
    <name evidence="2" type="ORF">BDN70DRAFT_876098</name>
</gene>
<dbReference type="InterPro" id="IPR000719">
    <property type="entry name" value="Prot_kinase_dom"/>
</dbReference>
<dbReference type="EMBL" id="MU155176">
    <property type="protein sequence ID" value="KAF9481616.1"/>
    <property type="molecule type" value="Genomic_DNA"/>
</dbReference>
<evidence type="ECO:0000259" key="1">
    <source>
        <dbReference type="PROSITE" id="PS50011"/>
    </source>
</evidence>
<proteinExistence type="predicted"/>
<accession>A0A9P5Z6A7</accession>
<dbReference type="PANTHER" id="PTHR44167:SF24">
    <property type="entry name" value="SERINE_THREONINE-PROTEIN KINASE CHK2"/>
    <property type="match status" value="1"/>
</dbReference>
<protein>
    <submittedName>
        <fullName evidence="2">Kinase-like protein</fullName>
    </submittedName>
</protein>
<dbReference type="PANTHER" id="PTHR44167">
    <property type="entry name" value="OVARIAN-SPECIFIC SERINE/THREONINE-PROTEIN KINASE LOK-RELATED"/>
    <property type="match status" value="1"/>
</dbReference>
<dbReference type="Gene3D" id="1.10.510.10">
    <property type="entry name" value="Transferase(Phosphotransferase) domain 1"/>
    <property type="match status" value="1"/>
</dbReference>
<organism evidence="2 3">
    <name type="scientific">Pholiota conissans</name>
    <dbReference type="NCBI Taxonomy" id="109636"/>
    <lineage>
        <taxon>Eukaryota</taxon>
        <taxon>Fungi</taxon>
        <taxon>Dikarya</taxon>
        <taxon>Basidiomycota</taxon>
        <taxon>Agaricomycotina</taxon>
        <taxon>Agaricomycetes</taxon>
        <taxon>Agaricomycetidae</taxon>
        <taxon>Agaricales</taxon>
        <taxon>Agaricineae</taxon>
        <taxon>Strophariaceae</taxon>
        <taxon>Pholiota</taxon>
    </lineage>
</organism>
<dbReference type="Pfam" id="PF00069">
    <property type="entry name" value="Pkinase"/>
    <property type="match status" value="1"/>
</dbReference>
<dbReference type="PROSITE" id="PS50011">
    <property type="entry name" value="PROTEIN_KINASE_DOM"/>
    <property type="match status" value="1"/>
</dbReference>
<feature type="domain" description="Protein kinase" evidence="1">
    <location>
        <begin position="92"/>
        <end position="391"/>
    </location>
</feature>
<dbReference type="GO" id="GO:0005634">
    <property type="term" value="C:nucleus"/>
    <property type="evidence" value="ECO:0007669"/>
    <property type="project" value="TreeGrafter"/>
</dbReference>